<protein>
    <submittedName>
        <fullName evidence="1">Uncharacterized protein</fullName>
    </submittedName>
</protein>
<name>A0A6M3IE24_9ZZZZ</name>
<organism evidence="1">
    <name type="scientific">viral metagenome</name>
    <dbReference type="NCBI Taxonomy" id="1070528"/>
    <lineage>
        <taxon>unclassified sequences</taxon>
        <taxon>metagenomes</taxon>
        <taxon>organismal metagenomes</taxon>
    </lineage>
</organism>
<dbReference type="EMBL" id="MT141171">
    <property type="protein sequence ID" value="QJA55664.1"/>
    <property type="molecule type" value="Genomic_DNA"/>
</dbReference>
<gene>
    <name evidence="1" type="ORF">MM415B02016_0012</name>
</gene>
<dbReference type="AlphaFoldDB" id="A0A6M3IE24"/>
<accession>A0A6M3IE24</accession>
<evidence type="ECO:0000313" key="1">
    <source>
        <dbReference type="EMBL" id="QJA55664.1"/>
    </source>
</evidence>
<reference evidence="1" key="1">
    <citation type="submission" date="2020-03" db="EMBL/GenBank/DDBJ databases">
        <title>The deep terrestrial virosphere.</title>
        <authorList>
            <person name="Holmfeldt K."/>
            <person name="Nilsson E."/>
            <person name="Simone D."/>
            <person name="Lopez-Fernandez M."/>
            <person name="Wu X."/>
            <person name="de Brujin I."/>
            <person name="Lundin D."/>
            <person name="Andersson A."/>
            <person name="Bertilsson S."/>
            <person name="Dopson M."/>
        </authorList>
    </citation>
    <scope>NUCLEOTIDE SEQUENCE</scope>
    <source>
        <strain evidence="1">MM415B02016</strain>
    </source>
</reference>
<sequence>MEEDIKILIEILNEIEKKPVIKRTNKEHQMLIAFRYNDSVRKYLLSMGEFK</sequence>
<proteinExistence type="predicted"/>